<evidence type="ECO:0000256" key="11">
    <source>
        <dbReference type="SAM" id="Coils"/>
    </source>
</evidence>
<dbReference type="NCBIfam" id="TIGR02350">
    <property type="entry name" value="prok_dnaK"/>
    <property type="match status" value="1"/>
</dbReference>
<evidence type="ECO:0000256" key="2">
    <source>
        <dbReference type="ARBA" id="ARBA00007381"/>
    </source>
</evidence>
<dbReference type="GO" id="GO:0051082">
    <property type="term" value="F:unfolded protein binding"/>
    <property type="evidence" value="ECO:0007669"/>
    <property type="project" value="InterPro"/>
</dbReference>
<evidence type="ECO:0000256" key="5">
    <source>
        <dbReference type="ARBA" id="ARBA00022741"/>
    </source>
</evidence>
<dbReference type="FunFam" id="1.20.1270.10:FF:000001">
    <property type="entry name" value="Molecular chaperone DnaK"/>
    <property type="match status" value="1"/>
</dbReference>
<dbReference type="FunFam" id="3.30.420.40:FF:000071">
    <property type="entry name" value="Molecular chaperone DnaK"/>
    <property type="match status" value="1"/>
</dbReference>
<dbReference type="SUPFAM" id="SSF100934">
    <property type="entry name" value="Heat shock protein 70kD (HSP70), C-terminal subdomain"/>
    <property type="match status" value="1"/>
</dbReference>
<dbReference type="InterPro" id="IPR012725">
    <property type="entry name" value="Chaperone_DnaK"/>
</dbReference>
<keyword evidence="14" id="KW-1185">Reference proteome</keyword>
<keyword evidence="6 9" id="KW-0067">ATP-binding</keyword>
<evidence type="ECO:0000256" key="9">
    <source>
        <dbReference type="HAMAP-Rule" id="MF_00332"/>
    </source>
</evidence>
<keyword evidence="5 9" id="KW-0547">Nucleotide-binding</keyword>
<evidence type="ECO:0000256" key="3">
    <source>
        <dbReference type="ARBA" id="ARBA00014415"/>
    </source>
</evidence>
<dbReference type="InterPro" id="IPR043129">
    <property type="entry name" value="ATPase_NBD"/>
</dbReference>
<feature type="compositionally biased region" description="Low complexity" evidence="12">
    <location>
        <begin position="579"/>
        <end position="600"/>
    </location>
</feature>
<keyword evidence="8 9" id="KW-0143">Chaperone</keyword>
<evidence type="ECO:0000256" key="6">
    <source>
        <dbReference type="ARBA" id="ARBA00022840"/>
    </source>
</evidence>
<dbReference type="Gene3D" id="2.60.34.10">
    <property type="entry name" value="Substrate Binding Domain Of DNAk, Chain A, domain 1"/>
    <property type="match status" value="1"/>
</dbReference>
<name>A0A7W3XR04_9BACL</name>
<dbReference type="Gene3D" id="1.20.1270.10">
    <property type="match status" value="1"/>
</dbReference>
<evidence type="ECO:0000256" key="4">
    <source>
        <dbReference type="ARBA" id="ARBA00022553"/>
    </source>
</evidence>
<evidence type="ECO:0000256" key="8">
    <source>
        <dbReference type="ARBA" id="ARBA00023186"/>
    </source>
</evidence>
<dbReference type="Proteomes" id="UP000567067">
    <property type="component" value="Unassembled WGS sequence"/>
</dbReference>
<dbReference type="Gene3D" id="3.90.640.10">
    <property type="entry name" value="Actin, Chain A, domain 4"/>
    <property type="match status" value="1"/>
</dbReference>
<keyword evidence="11" id="KW-0175">Coiled coil</keyword>
<dbReference type="PRINTS" id="PR00301">
    <property type="entry name" value="HEATSHOCK70"/>
</dbReference>
<comment type="function">
    <text evidence="1 9">Acts as a chaperone.</text>
</comment>
<accession>A0A7W3XR04</accession>
<evidence type="ECO:0000313" key="14">
    <source>
        <dbReference type="Proteomes" id="UP000567067"/>
    </source>
</evidence>
<dbReference type="CDD" id="cd10234">
    <property type="entry name" value="ASKHA_NBD_HSP70_DnaK-like"/>
    <property type="match status" value="1"/>
</dbReference>
<dbReference type="Gene3D" id="3.30.420.40">
    <property type="match status" value="2"/>
</dbReference>
<dbReference type="InterPro" id="IPR029047">
    <property type="entry name" value="HSP70_peptide-bd_sf"/>
</dbReference>
<reference evidence="13 14" key="1">
    <citation type="submission" date="2020-08" db="EMBL/GenBank/DDBJ databases">
        <title>Genomic Encyclopedia of Type Strains, Phase III (KMG-III): the genomes of soil and plant-associated and newly described type strains.</title>
        <authorList>
            <person name="Whitman W."/>
        </authorList>
    </citation>
    <scope>NUCLEOTIDE SEQUENCE [LARGE SCALE GENOMIC DNA]</scope>
    <source>
        <strain evidence="13 14">CECT 8693</strain>
    </source>
</reference>
<dbReference type="FunFam" id="3.90.640.10:FF:000003">
    <property type="entry name" value="Molecular chaperone DnaK"/>
    <property type="match status" value="1"/>
</dbReference>
<dbReference type="GO" id="GO:0005524">
    <property type="term" value="F:ATP binding"/>
    <property type="evidence" value="ECO:0007669"/>
    <property type="project" value="UniProtKB-UniRule"/>
</dbReference>
<feature type="coiled-coil region" evidence="11">
    <location>
        <begin position="487"/>
        <end position="572"/>
    </location>
</feature>
<sequence>MSKVIGIDLGTTNSCVAVMEGGEAVVIPNPEGARTTPSVVGFKKDGERIVGETAKRQAITNPDRTIMSIKRHMGTNHKENIDGKEYTAQEISAIILQKLKSDAEAYLGQTVTQAVITVPAYFNDSQRQATKDAGKIAGLEVLRIVNEPTAAALAYGMEKAEDQTILVYDLGGGTFDVSILELGDGFFEVKATSGDNRLGGDDFDQVIIDYLVAEFKKDQGIDLSKDKAAVQRLKDAAEKAKKELSGVLTTTISLPFITVVDGVPQHLELNLTRAKFEELSADLVERTLGPTRRALSDAGMTPADIHKIVLVGGSTRIPAVQEAIKKLTGKEPHKGVNPDEVVALGAAVQAGVLTGDVKDVVLLDVTPLSLGIETAGGVFTKMIERNTTIPTSKSQVFSTYADNQPSVEIHVLQGEREMAAGNKTLGRFMLGDIPLAPRGVPQIEVSFDIDANGIVNVSATDKGTGKSQKITITSSSGLSDDEVERMMKDAELHAEEDKKRKELVEAKNNGDQLIYSVDKTIKELGDKVDASETEKANAAKEELKKALEGENLEEINAASEKLTEIVQQLSVKLYEQAAQAQQAADGATDGAAGTSGAGKDNVVDADYEVVDEDKKQN</sequence>
<dbReference type="PROSITE" id="PS01036">
    <property type="entry name" value="HSP70_3"/>
    <property type="match status" value="1"/>
</dbReference>
<dbReference type="InterPro" id="IPR013126">
    <property type="entry name" value="Hsp_70_fam"/>
</dbReference>
<feature type="region of interest" description="Disordered" evidence="12">
    <location>
        <begin position="579"/>
        <end position="617"/>
    </location>
</feature>
<evidence type="ECO:0000256" key="10">
    <source>
        <dbReference type="RuleBase" id="RU003322"/>
    </source>
</evidence>
<dbReference type="AlphaFoldDB" id="A0A7W3XR04"/>
<dbReference type="PROSITE" id="PS00329">
    <property type="entry name" value="HSP70_2"/>
    <property type="match status" value="1"/>
</dbReference>
<comment type="caution">
    <text evidence="13">The sequence shown here is derived from an EMBL/GenBank/DDBJ whole genome shotgun (WGS) entry which is preliminary data.</text>
</comment>
<gene>
    <name evidence="9" type="primary">dnaK</name>
    <name evidence="13" type="ORF">FHR92_001621</name>
</gene>
<dbReference type="RefSeq" id="WP_182535080.1">
    <property type="nucleotide sequence ID" value="NZ_JACJIP010000008.1"/>
</dbReference>
<dbReference type="FunFam" id="2.60.34.10:FF:000014">
    <property type="entry name" value="Chaperone protein DnaK HSP70"/>
    <property type="match status" value="1"/>
</dbReference>
<dbReference type="InterPro" id="IPR018181">
    <property type="entry name" value="Heat_shock_70_CS"/>
</dbReference>
<proteinExistence type="evidence at transcript level"/>
<dbReference type="NCBIfam" id="NF001413">
    <property type="entry name" value="PRK00290.1"/>
    <property type="match status" value="1"/>
</dbReference>
<comment type="similarity">
    <text evidence="2 9 10">Belongs to the heat shock protein 70 family.</text>
</comment>
<evidence type="ECO:0000313" key="13">
    <source>
        <dbReference type="EMBL" id="MBA9085157.1"/>
    </source>
</evidence>
<organism evidence="13 14">
    <name type="scientific">Fontibacillus solani</name>
    <dbReference type="NCBI Taxonomy" id="1572857"/>
    <lineage>
        <taxon>Bacteria</taxon>
        <taxon>Bacillati</taxon>
        <taxon>Bacillota</taxon>
        <taxon>Bacilli</taxon>
        <taxon>Bacillales</taxon>
        <taxon>Paenibacillaceae</taxon>
        <taxon>Fontibacillus</taxon>
    </lineage>
</organism>
<evidence type="ECO:0000256" key="7">
    <source>
        <dbReference type="ARBA" id="ARBA00023016"/>
    </source>
</evidence>
<dbReference type="PROSITE" id="PS00297">
    <property type="entry name" value="HSP70_1"/>
    <property type="match status" value="1"/>
</dbReference>
<dbReference type="SUPFAM" id="SSF100920">
    <property type="entry name" value="Heat shock protein 70kD (HSP70), peptide-binding domain"/>
    <property type="match status" value="1"/>
</dbReference>
<keyword evidence="7 9" id="KW-0346">Stress response</keyword>
<keyword evidence="4 9" id="KW-0597">Phosphoprotein</keyword>
<dbReference type="Pfam" id="PF00012">
    <property type="entry name" value="HSP70"/>
    <property type="match status" value="2"/>
</dbReference>
<evidence type="ECO:0000256" key="1">
    <source>
        <dbReference type="ARBA" id="ARBA00002290"/>
    </source>
</evidence>
<dbReference type="SUPFAM" id="SSF53067">
    <property type="entry name" value="Actin-like ATPase domain"/>
    <property type="match status" value="2"/>
</dbReference>
<dbReference type="EMBL" id="JACJIP010000008">
    <property type="protein sequence ID" value="MBA9085157.1"/>
    <property type="molecule type" value="Genomic_DNA"/>
</dbReference>
<dbReference type="HAMAP" id="MF_00332">
    <property type="entry name" value="DnaK"/>
    <property type="match status" value="1"/>
</dbReference>
<evidence type="ECO:0000256" key="12">
    <source>
        <dbReference type="SAM" id="MobiDB-lite"/>
    </source>
</evidence>
<feature type="modified residue" description="Phosphothreonine; by autocatalysis" evidence="9">
    <location>
        <position position="174"/>
    </location>
</feature>
<dbReference type="GO" id="GO:0140662">
    <property type="term" value="F:ATP-dependent protein folding chaperone"/>
    <property type="evidence" value="ECO:0007669"/>
    <property type="project" value="InterPro"/>
</dbReference>
<comment type="induction">
    <text evidence="9">By stress conditions e.g. heat shock.</text>
</comment>
<dbReference type="InterPro" id="IPR029048">
    <property type="entry name" value="HSP70_C_sf"/>
</dbReference>
<protein>
    <recommendedName>
        <fullName evidence="3 9">Chaperone protein DnaK</fullName>
    </recommendedName>
    <alternativeName>
        <fullName evidence="9">HSP70</fullName>
    </alternativeName>
    <alternativeName>
        <fullName evidence="9">Heat shock 70 kDa protein</fullName>
    </alternativeName>
    <alternativeName>
        <fullName evidence="9">Heat shock protein 70</fullName>
    </alternativeName>
</protein>
<feature type="coiled-coil region" evidence="11">
    <location>
        <begin position="223"/>
        <end position="250"/>
    </location>
</feature>
<dbReference type="PANTHER" id="PTHR19375">
    <property type="entry name" value="HEAT SHOCK PROTEIN 70KDA"/>
    <property type="match status" value="1"/>
</dbReference>